<keyword evidence="2" id="KW-1185">Reference proteome</keyword>
<organism evidence="1 2">
    <name type="scientific">Streptomyces bobili</name>
    <dbReference type="NCBI Taxonomy" id="67280"/>
    <lineage>
        <taxon>Bacteria</taxon>
        <taxon>Bacillati</taxon>
        <taxon>Actinomycetota</taxon>
        <taxon>Actinomycetes</taxon>
        <taxon>Kitasatosporales</taxon>
        <taxon>Streptomycetaceae</taxon>
        <taxon>Streptomyces</taxon>
    </lineage>
</organism>
<evidence type="ECO:0000313" key="2">
    <source>
        <dbReference type="Proteomes" id="UP001432071"/>
    </source>
</evidence>
<protein>
    <submittedName>
        <fullName evidence="1">Uncharacterized protein</fullName>
    </submittedName>
</protein>
<dbReference type="EMBL" id="CP108038">
    <property type="protein sequence ID" value="WUN92056.1"/>
    <property type="molecule type" value="Genomic_DNA"/>
</dbReference>
<reference evidence="1" key="1">
    <citation type="submission" date="2022-10" db="EMBL/GenBank/DDBJ databases">
        <title>The complete genomes of actinobacterial strains from the NBC collection.</title>
        <authorList>
            <person name="Joergensen T.S."/>
            <person name="Alvarez Arevalo M."/>
            <person name="Sterndorff E.B."/>
            <person name="Faurdal D."/>
            <person name="Vuksanovic O."/>
            <person name="Mourched A.-S."/>
            <person name="Charusanti P."/>
            <person name="Shaw S."/>
            <person name="Blin K."/>
            <person name="Weber T."/>
        </authorList>
    </citation>
    <scope>NUCLEOTIDE SEQUENCE</scope>
    <source>
        <strain evidence="1">NBC_00302</strain>
    </source>
</reference>
<accession>A0ABZ1RB91</accession>
<dbReference type="GeneID" id="93767525"/>
<gene>
    <name evidence="1" type="ORF">OHT53_41100</name>
</gene>
<name>A0ABZ1RB91_9ACTN</name>
<sequence length="67" mass="7305">MAASSRTASRFFWVDATTERYEQDGPHGLVAVQMPVSLVMMTPVAQALHGAFSDHCRVRDVSAAVIQ</sequence>
<dbReference type="RefSeq" id="WP_328737765.1">
    <property type="nucleotide sequence ID" value="NZ_CP108038.1"/>
</dbReference>
<evidence type="ECO:0000313" key="1">
    <source>
        <dbReference type="EMBL" id="WUN92056.1"/>
    </source>
</evidence>
<proteinExistence type="predicted"/>
<dbReference type="Proteomes" id="UP001432071">
    <property type="component" value="Chromosome"/>
</dbReference>